<feature type="transmembrane region" description="Helical" evidence="1">
    <location>
        <begin position="211"/>
        <end position="231"/>
    </location>
</feature>
<feature type="transmembrane region" description="Helical" evidence="1">
    <location>
        <begin position="66"/>
        <end position="89"/>
    </location>
</feature>
<keyword evidence="1" id="KW-0812">Transmembrane</keyword>
<feature type="transmembrane region" description="Helical" evidence="1">
    <location>
        <begin position="277"/>
        <end position="298"/>
    </location>
</feature>
<sequence>MLLTIQYLRAISILMVLWAHLVGNFGAQGVDIFFVISGFIMMHIMHQRSQNYLEFFFARFFRIAPLYYLATALIILTGNAYEPTFWHIIQSFSLLKVYWHQPVLFVGWTLEYEFCFYLLCSISILFLKNQKSRFIFLSTALISLFVVIDLLIFNDKIYGHFLEFLLGMMCFFLRKRKFFNHLNPWACIGGIISGFCALIFVDIYFYNPLTFLRFIGYGIPSFVIVLFALSLENSVSVKEIKFLKIIGDASYAIYTFHMIALYLFSDLTRMYIQGQPLLAYGFLFLVSIGLGVVVHFYVEKPIRRVLIPRDCARACFKKIYSIQQSSTRWVRILKPLTSRI</sequence>
<dbReference type="GO" id="GO:0016747">
    <property type="term" value="F:acyltransferase activity, transferring groups other than amino-acyl groups"/>
    <property type="evidence" value="ECO:0007669"/>
    <property type="project" value="InterPro"/>
</dbReference>
<evidence type="ECO:0000259" key="2">
    <source>
        <dbReference type="Pfam" id="PF01757"/>
    </source>
</evidence>
<dbReference type="PANTHER" id="PTHR23028">
    <property type="entry name" value="ACETYLTRANSFERASE"/>
    <property type="match status" value="1"/>
</dbReference>
<gene>
    <name evidence="3" type="ORF">METZ01_LOCUS238699</name>
</gene>
<feature type="transmembrane region" description="Helical" evidence="1">
    <location>
        <begin position="134"/>
        <end position="151"/>
    </location>
</feature>
<evidence type="ECO:0000256" key="1">
    <source>
        <dbReference type="SAM" id="Phobius"/>
    </source>
</evidence>
<feature type="domain" description="Acyltransferase 3" evidence="2">
    <location>
        <begin position="5"/>
        <end position="294"/>
    </location>
</feature>
<dbReference type="InterPro" id="IPR002656">
    <property type="entry name" value="Acyl_transf_3_dom"/>
</dbReference>
<protein>
    <recommendedName>
        <fullName evidence="2">Acyltransferase 3 domain-containing protein</fullName>
    </recommendedName>
</protein>
<feature type="transmembrane region" description="Helical" evidence="1">
    <location>
        <begin position="157"/>
        <end position="173"/>
    </location>
</feature>
<dbReference type="PANTHER" id="PTHR23028:SF53">
    <property type="entry name" value="ACYL_TRANSF_3 DOMAIN-CONTAINING PROTEIN"/>
    <property type="match status" value="1"/>
</dbReference>
<dbReference type="GO" id="GO:0000271">
    <property type="term" value="P:polysaccharide biosynthetic process"/>
    <property type="evidence" value="ECO:0007669"/>
    <property type="project" value="TreeGrafter"/>
</dbReference>
<dbReference type="EMBL" id="UINC01060874">
    <property type="protein sequence ID" value="SVB85845.1"/>
    <property type="molecule type" value="Genomic_DNA"/>
</dbReference>
<proteinExistence type="predicted"/>
<feature type="transmembrane region" description="Helical" evidence="1">
    <location>
        <begin position="29"/>
        <end position="45"/>
    </location>
</feature>
<keyword evidence="1" id="KW-0472">Membrane</keyword>
<feature type="transmembrane region" description="Helical" evidence="1">
    <location>
        <begin position="109"/>
        <end position="127"/>
    </location>
</feature>
<dbReference type="InterPro" id="IPR050879">
    <property type="entry name" value="Acyltransferase_3"/>
</dbReference>
<dbReference type="AlphaFoldDB" id="A0A382HFG5"/>
<name>A0A382HFG5_9ZZZZ</name>
<evidence type="ECO:0000313" key="3">
    <source>
        <dbReference type="EMBL" id="SVB85845.1"/>
    </source>
</evidence>
<organism evidence="3">
    <name type="scientific">marine metagenome</name>
    <dbReference type="NCBI Taxonomy" id="408172"/>
    <lineage>
        <taxon>unclassified sequences</taxon>
        <taxon>metagenomes</taxon>
        <taxon>ecological metagenomes</taxon>
    </lineage>
</organism>
<feature type="transmembrane region" description="Helical" evidence="1">
    <location>
        <begin position="243"/>
        <end position="265"/>
    </location>
</feature>
<dbReference type="GO" id="GO:0016020">
    <property type="term" value="C:membrane"/>
    <property type="evidence" value="ECO:0007669"/>
    <property type="project" value="TreeGrafter"/>
</dbReference>
<reference evidence="3" key="1">
    <citation type="submission" date="2018-05" db="EMBL/GenBank/DDBJ databases">
        <authorList>
            <person name="Lanie J.A."/>
            <person name="Ng W.-L."/>
            <person name="Kazmierczak K.M."/>
            <person name="Andrzejewski T.M."/>
            <person name="Davidsen T.M."/>
            <person name="Wayne K.J."/>
            <person name="Tettelin H."/>
            <person name="Glass J.I."/>
            <person name="Rusch D."/>
            <person name="Podicherti R."/>
            <person name="Tsui H.-C.T."/>
            <person name="Winkler M.E."/>
        </authorList>
    </citation>
    <scope>NUCLEOTIDE SEQUENCE</scope>
</reference>
<feature type="transmembrane region" description="Helical" evidence="1">
    <location>
        <begin position="185"/>
        <end position="205"/>
    </location>
</feature>
<keyword evidence="1" id="KW-1133">Transmembrane helix</keyword>
<accession>A0A382HFG5</accession>
<dbReference type="Pfam" id="PF01757">
    <property type="entry name" value="Acyl_transf_3"/>
    <property type="match status" value="1"/>
</dbReference>